<dbReference type="InterPro" id="IPR011989">
    <property type="entry name" value="ARM-like"/>
</dbReference>
<dbReference type="InterPro" id="IPR013535">
    <property type="entry name" value="PUL_dom"/>
</dbReference>
<keyword evidence="2" id="KW-0963">Cytoplasm</keyword>
<dbReference type="InterPro" id="IPR015943">
    <property type="entry name" value="WD40/YVTN_repeat-like_dom_sf"/>
</dbReference>
<feature type="repeat" description="WD" evidence="5">
    <location>
        <begin position="103"/>
        <end position="144"/>
    </location>
</feature>
<dbReference type="GO" id="GO:0005634">
    <property type="term" value="C:nucleus"/>
    <property type="evidence" value="ECO:0007669"/>
    <property type="project" value="TreeGrafter"/>
</dbReference>
<evidence type="ECO:0000259" key="6">
    <source>
        <dbReference type="PROSITE" id="PS51394"/>
    </source>
</evidence>
<dbReference type="InterPro" id="IPR019775">
    <property type="entry name" value="WD40_repeat_CS"/>
</dbReference>
<sequence>MELSEYRLRQCLAGHTADVKYAMFDSQGNIVTVSRDTTAKIWSQNDSVFEVVTTLNGHSNFVNAVLELGKSEKFPDGALVTASTDSTVLLWDRRNLSEPFYTLIGHTNTVCSLALNQSSLTLISGSYDGTCILWDLNSGTQKLVLDAHKPSVLCVTVLQDGNFATGGSDKLIKLWNSTTGELIRTFQGHTDAVRKLVQVDLGLCSCSNDGTVRVWDLGGECLQQYVGHQSFVYGITCIDGVQEFATGAEDQLVNVWKGGSAIQSIAHPGSVWSVEHRVSENGISELLTGCSDGIARLWTKDAAFALSEEEMSAYYQDIEKMAKEQKQPSQSTAQEINGKKYDYVWDVDLGPEHPRLYLGHNQGDDPMDSARTFVYDNNLAIEHVQTIVDFIKTNSSPFEIVSQAPDVNPEPVKPTGPPALFPVLHPIGFTSLNSLKHIKRKILSLNEEFELKDSEYSLSGEHLHSLTDLVNTLQETAKYHVSRVYEDHVKLLTKLLQWPADFTFVCNDLFRSTMVHPTGGAQIAKTCPNAVQLLMNSGCNADASEKSFLTASQALANLFCIENNPFSYALLEQREKIIDTLNLALQSEEKVSLKTSVTAISTVLLNFAVLLSKTPGDTDAAKIQCASVLLEFIRTSQIQKTDEAIFRSIVAIGTLASSSQLALGLFAAESPVIESVQSKDERIQKAIQMLQKLFSQLQNE</sequence>
<keyword evidence="3 5" id="KW-0853">WD repeat</keyword>
<dbReference type="PRINTS" id="PR00320">
    <property type="entry name" value="GPROTEINBRPT"/>
</dbReference>
<accession>A0A7S4I5I2</accession>
<dbReference type="PANTHER" id="PTHR19849">
    <property type="entry name" value="PHOSPHOLIPASE A-2-ACTIVATING PROTEIN"/>
    <property type="match status" value="1"/>
</dbReference>
<evidence type="ECO:0000259" key="7">
    <source>
        <dbReference type="PROSITE" id="PS51396"/>
    </source>
</evidence>
<feature type="domain" description="PFU" evidence="6">
    <location>
        <begin position="303"/>
        <end position="405"/>
    </location>
</feature>
<dbReference type="PROSITE" id="PS50082">
    <property type="entry name" value="WD_REPEATS_2"/>
    <property type="match status" value="3"/>
</dbReference>
<dbReference type="InterPro" id="IPR020472">
    <property type="entry name" value="WD40_PAC1"/>
</dbReference>
<keyword evidence="4" id="KW-0677">Repeat</keyword>
<dbReference type="Gene3D" id="2.130.10.10">
    <property type="entry name" value="YVTN repeat-like/Quinoprotein amine dehydrogenase"/>
    <property type="match status" value="1"/>
</dbReference>
<reference evidence="8" key="1">
    <citation type="submission" date="2021-01" db="EMBL/GenBank/DDBJ databases">
        <authorList>
            <person name="Corre E."/>
            <person name="Pelletier E."/>
            <person name="Niang G."/>
            <person name="Scheremetjew M."/>
            <person name="Finn R."/>
            <person name="Kale V."/>
            <person name="Holt S."/>
            <person name="Cochrane G."/>
            <person name="Meng A."/>
            <person name="Brown T."/>
            <person name="Cohen L."/>
        </authorList>
    </citation>
    <scope>NUCLEOTIDE SEQUENCE</scope>
    <source>
        <strain evidence="8">DIVA3 518/3/11/1/6</strain>
    </source>
</reference>
<evidence type="ECO:0000313" key="8">
    <source>
        <dbReference type="EMBL" id="CAE2219296.1"/>
    </source>
</evidence>
<dbReference type="Pfam" id="PF08324">
    <property type="entry name" value="PUL"/>
    <property type="match status" value="1"/>
</dbReference>
<dbReference type="PANTHER" id="PTHR19849:SF0">
    <property type="entry name" value="PHOSPHOLIPASE A-2-ACTIVATING PROTEIN"/>
    <property type="match status" value="1"/>
</dbReference>
<feature type="repeat" description="WD" evidence="5">
    <location>
        <begin position="145"/>
        <end position="185"/>
    </location>
</feature>
<dbReference type="GO" id="GO:0043130">
    <property type="term" value="F:ubiquitin binding"/>
    <property type="evidence" value="ECO:0007669"/>
    <property type="project" value="TreeGrafter"/>
</dbReference>
<comment type="subcellular location">
    <subcellularLocation>
        <location evidence="1">Cytoplasm</location>
    </subcellularLocation>
</comment>
<dbReference type="GO" id="GO:0043161">
    <property type="term" value="P:proteasome-mediated ubiquitin-dependent protein catabolic process"/>
    <property type="evidence" value="ECO:0007669"/>
    <property type="project" value="TreeGrafter"/>
</dbReference>
<dbReference type="InterPro" id="IPR036322">
    <property type="entry name" value="WD40_repeat_dom_sf"/>
</dbReference>
<evidence type="ECO:0000256" key="3">
    <source>
        <dbReference type="ARBA" id="ARBA00022574"/>
    </source>
</evidence>
<name>A0A7S4I5I2_9EUKA</name>
<dbReference type="Gene3D" id="1.25.10.10">
    <property type="entry name" value="Leucine-rich Repeat Variant"/>
    <property type="match status" value="1"/>
</dbReference>
<dbReference type="PROSITE" id="PS51396">
    <property type="entry name" value="PUL"/>
    <property type="match status" value="1"/>
</dbReference>
<feature type="domain" description="PUL" evidence="7">
    <location>
        <begin position="419"/>
        <end position="700"/>
    </location>
</feature>
<dbReference type="SMART" id="SM00320">
    <property type="entry name" value="WD40"/>
    <property type="match status" value="7"/>
</dbReference>
<dbReference type="InterPro" id="IPR015155">
    <property type="entry name" value="PFU"/>
</dbReference>
<evidence type="ECO:0000256" key="4">
    <source>
        <dbReference type="ARBA" id="ARBA00022737"/>
    </source>
</evidence>
<dbReference type="GO" id="GO:0010992">
    <property type="term" value="P:ubiquitin recycling"/>
    <property type="evidence" value="ECO:0007669"/>
    <property type="project" value="TreeGrafter"/>
</dbReference>
<protein>
    <recommendedName>
        <fullName evidence="9">Phospholipase A-2-activating protein</fullName>
    </recommendedName>
</protein>
<dbReference type="Pfam" id="PF00400">
    <property type="entry name" value="WD40"/>
    <property type="match status" value="7"/>
</dbReference>
<dbReference type="PROSITE" id="PS00678">
    <property type="entry name" value="WD_REPEATS_1"/>
    <property type="match status" value="2"/>
</dbReference>
<dbReference type="SUPFAM" id="SSF50978">
    <property type="entry name" value="WD40 repeat-like"/>
    <property type="match status" value="1"/>
</dbReference>
<evidence type="ECO:0000256" key="2">
    <source>
        <dbReference type="ARBA" id="ARBA00022490"/>
    </source>
</evidence>
<dbReference type="Pfam" id="PF09070">
    <property type="entry name" value="PFU"/>
    <property type="match status" value="1"/>
</dbReference>
<dbReference type="PROSITE" id="PS51394">
    <property type="entry name" value="PFU"/>
    <property type="match status" value="1"/>
</dbReference>
<dbReference type="InterPro" id="IPR001680">
    <property type="entry name" value="WD40_rpt"/>
</dbReference>
<evidence type="ECO:0008006" key="9">
    <source>
        <dbReference type="Google" id="ProtNLM"/>
    </source>
</evidence>
<feature type="repeat" description="WD" evidence="5">
    <location>
        <begin position="186"/>
        <end position="217"/>
    </location>
</feature>
<evidence type="ECO:0000256" key="1">
    <source>
        <dbReference type="ARBA" id="ARBA00004496"/>
    </source>
</evidence>
<dbReference type="AlphaFoldDB" id="A0A7S4I5I2"/>
<proteinExistence type="predicted"/>
<dbReference type="GO" id="GO:0005737">
    <property type="term" value="C:cytoplasm"/>
    <property type="evidence" value="ECO:0007669"/>
    <property type="project" value="UniProtKB-SubCell"/>
</dbReference>
<gene>
    <name evidence="8" type="ORF">VSP0166_LOCUS8448</name>
</gene>
<dbReference type="CDD" id="cd00200">
    <property type="entry name" value="WD40"/>
    <property type="match status" value="1"/>
</dbReference>
<organism evidence="8">
    <name type="scientific">Vannella robusta</name>
    <dbReference type="NCBI Taxonomy" id="1487602"/>
    <lineage>
        <taxon>Eukaryota</taxon>
        <taxon>Amoebozoa</taxon>
        <taxon>Discosea</taxon>
        <taxon>Flabellinia</taxon>
        <taxon>Vannellidae</taxon>
        <taxon>Vannella</taxon>
    </lineage>
</organism>
<dbReference type="PROSITE" id="PS50294">
    <property type="entry name" value="WD_REPEATS_REGION"/>
    <property type="match status" value="1"/>
</dbReference>
<dbReference type="Gene3D" id="3.10.20.870">
    <property type="entry name" value="PFU (PLAA family ubiquitin binding), C-terminal domain"/>
    <property type="match status" value="1"/>
</dbReference>
<dbReference type="InterPro" id="IPR038122">
    <property type="entry name" value="PFU_sf"/>
</dbReference>
<dbReference type="EMBL" id="HBKP01012045">
    <property type="protein sequence ID" value="CAE2219296.1"/>
    <property type="molecule type" value="Transcribed_RNA"/>
</dbReference>
<evidence type="ECO:0000256" key="5">
    <source>
        <dbReference type="PROSITE-ProRule" id="PRU00221"/>
    </source>
</evidence>